<evidence type="ECO:0000256" key="1">
    <source>
        <dbReference type="ARBA" id="ARBA00004651"/>
    </source>
</evidence>
<dbReference type="GO" id="GO:0005886">
    <property type="term" value="C:plasma membrane"/>
    <property type="evidence" value="ECO:0007669"/>
    <property type="project" value="UniProtKB-SubCell"/>
</dbReference>
<dbReference type="PANTHER" id="PTHR43124">
    <property type="entry name" value="PURINE EFFLUX PUMP PBUE"/>
    <property type="match status" value="1"/>
</dbReference>
<protein>
    <submittedName>
        <fullName evidence="8">MFS transporter</fullName>
    </submittedName>
</protein>
<keyword evidence="5 6" id="KW-0472">Membrane</keyword>
<feature type="transmembrane region" description="Helical" evidence="6">
    <location>
        <begin position="46"/>
        <end position="66"/>
    </location>
</feature>
<sequence>MKNCAALGGTGFALIAISYGLARFAWGLMLPDVTREITLTPRMAGLLSACSFAAYCLAVLAAPLLTRCAGPRGTAMISALCAAAGLLLLAVAPSPFMLAAGLLIAGLSAGFSSPSLAAAVSLKVAAPRQAHMNTLINAGTSAGVMLSVPVLAWLPGGWRMACMAFGALALLSLLPLWRYIPGKSPQPATESLRHILRHRPLQRLMAIAFVIGVVSAAWWSFGPALLQHKGVSARHISLLWLSAGAAGILGALTGPLAAKIGLLQVFRLSLLGMIVLLCVFAGFSHESGWFFPAVIVGGAGYVALSGVLLVWGAQATSSAPAIGVSVLFFMLAAGQMAGSVAFGQLYVMLDAVSALLIWAVLALFMLFAPRRTA</sequence>
<dbReference type="Pfam" id="PF07690">
    <property type="entry name" value="MFS_1"/>
    <property type="match status" value="1"/>
</dbReference>
<dbReference type="Gene3D" id="1.20.1250.20">
    <property type="entry name" value="MFS general substrate transporter like domains"/>
    <property type="match status" value="1"/>
</dbReference>
<accession>A0A1X1D2V3</accession>
<feature type="transmembrane region" description="Helical" evidence="6">
    <location>
        <begin position="73"/>
        <end position="92"/>
    </location>
</feature>
<dbReference type="Proteomes" id="UP000193104">
    <property type="component" value="Unassembled WGS sequence"/>
</dbReference>
<feature type="transmembrane region" description="Helical" evidence="6">
    <location>
        <begin position="98"/>
        <end position="122"/>
    </location>
</feature>
<proteinExistence type="predicted"/>
<feature type="transmembrane region" description="Helical" evidence="6">
    <location>
        <begin position="201"/>
        <end position="219"/>
    </location>
</feature>
<evidence type="ECO:0000313" key="8">
    <source>
        <dbReference type="EMBL" id="ORM71003.1"/>
    </source>
</evidence>
<feature type="transmembrane region" description="Helical" evidence="6">
    <location>
        <begin position="158"/>
        <end position="180"/>
    </location>
</feature>
<dbReference type="InterPro" id="IPR036259">
    <property type="entry name" value="MFS_trans_sf"/>
</dbReference>
<evidence type="ECO:0000256" key="4">
    <source>
        <dbReference type="ARBA" id="ARBA00022989"/>
    </source>
</evidence>
<organism evidence="8 9">
    <name type="scientific">Pantoea wallisii</name>
    <dbReference type="NCBI Taxonomy" id="1076551"/>
    <lineage>
        <taxon>Bacteria</taxon>
        <taxon>Pseudomonadati</taxon>
        <taxon>Pseudomonadota</taxon>
        <taxon>Gammaproteobacteria</taxon>
        <taxon>Enterobacterales</taxon>
        <taxon>Erwiniaceae</taxon>
        <taxon>Pantoea</taxon>
    </lineage>
</organism>
<dbReference type="OrthoDB" id="2957247at2"/>
<evidence type="ECO:0000256" key="6">
    <source>
        <dbReference type="SAM" id="Phobius"/>
    </source>
</evidence>
<comment type="caution">
    <text evidence="8">The sequence shown here is derived from an EMBL/GenBank/DDBJ whole genome shotgun (WGS) entry which is preliminary data.</text>
</comment>
<dbReference type="AlphaFoldDB" id="A0A1X1D2V3"/>
<feature type="transmembrane region" description="Helical" evidence="6">
    <location>
        <begin position="289"/>
        <end position="311"/>
    </location>
</feature>
<dbReference type="PROSITE" id="PS50850">
    <property type="entry name" value="MFS"/>
    <property type="match status" value="1"/>
</dbReference>
<dbReference type="InterPro" id="IPR011701">
    <property type="entry name" value="MFS"/>
</dbReference>
<keyword evidence="4 6" id="KW-1133">Transmembrane helix</keyword>
<evidence type="ECO:0000313" key="9">
    <source>
        <dbReference type="Proteomes" id="UP000193104"/>
    </source>
</evidence>
<feature type="domain" description="Major facilitator superfamily (MFS) profile" evidence="7">
    <location>
        <begin position="4"/>
        <end position="371"/>
    </location>
</feature>
<dbReference type="RefSeq" id="WP_128602385.1">
    <property type="nucleotide sequence ID" value="NZ_MLFS01000054.1"/>
</dbReference>
<dbReference type="GO" id="GO:0022857">
    <property type="term" value="F:transmembrane transporter activity"/>
    <property type="evidence" value="ECO:0007669"/>
    <property type="project" value="InterPro"/>
</dbReference>
<evidence type="ECO:0000259" key="7">
    <source>
        <dbReference type="PROSITE" id="PS50850"/>
    </source>
</evidence>
<keyword evidence="9" id="KW-1185">Reference proteome</keyword>
<feature type="transmembrane region" description="Helical" evidence="6">
    <location>
        <begin position="134"/>
        <end position="152"/>
    </location>
</feature>
<reference evidence="8 9" key="1">
    <citation type="journal article" date="2017" name="Antonie Van Leeuwenhoek">
        <title>Phylogenomic resolution of the bacterial genus Pantoea and its relationship with Erwinia and Tatumella.</title>
        <authorList>
            <person name="Palmer M."/>
            <person name="Steenkamp E.T."/>
            <person name="Coetzee M.P."/>
            <person name="Chan W.Y."/>
            <person name="van Zyl E."/>
            <person name="De Maayer P."/>
            <person name="Coutinho T.A."/>
            <person name="Blom J."/>
            <person name="Smits T.H."/>
            <person name="Duffy B."/>
            <person name="Venter S.N."/>
        </authorList>
    </citation>
    <scope>NUCLEOTIDE SEQUENCE [LARGE SCALE GENOMIC DNA]</scope>
    <source>
        <strain evidence="8 9">LMG 26277</strain>
    </source>
</reference>
<dbReference type="InterPro" id="IPR050189">
    <property type="entry name" value="MFS_Efflux_Transporters"/>
</dbReference>
<comment type="subcellular location">
    <subcellularLocation>
        <location evidence="1">Cell membrane</location>
        <topology evidence="1">Multi-pass membrane protein</topology>
    </subcellularLocation>
</comment>
<dbReference type="EMBL" id="MLFS01000054">
    <property type="protein sequence ID" value="ORM71003.1"/>
    <property type="molecule type" value="Genomic_DNA"/>
</dbReference>
<feature type="transmembrane region" description="Helical" evidence="6">
    <location>
        <begin position="318"/>
        <end position="338"/>
    </location>
</feature>
<gene>
    <name evidence="8" type="ORF">HA48_16770</name>
</gene>
<evidence type="ECO:0000256" key="2">
    <source>
        <dbReference type="ARBA" id="ARBA00022475"/>
    </source>
</evidence>
<name>A0A1X1D2V3_9GAMM</name>
<dbReference type="SUPFAM" id="SSF103473">
    <property type="entry name" value="MFS general substrate transporter"/>
    <property type="match status" value="1"/>
</dbReference>
<feature type="transmembrane region" description="Helical" evidence="6">
    <location>
        <begin position="344"/>
        <end position="368"/>
    </location>
</feature>
<dbReference type="STRING" id="1076551.HA48_16770"/>
<feature type="transmembrane region" description="Helical" evidence="6">
    <location>
        <begin position="239"/>
        <end position="258"/>
    </location>
</feature>
<feature type="transmembrane region" description="Helical" evidence="6">
    <location>
        <begin position="265"/>
        <end position="283"/>
    </location>
</feature>
<dbReference type="InterPro" id="IPR020846">
    <property type="entry name" value="MFS_dom"/>
</dbReference>
<dbReference type="PANTHER" id="PTHR43124:SF3">
    <property type="entry name" value="CHLORAMPHENICOL EFFLUX PUMP RV0191"/>
    <property type="match status" value="1"/>
</dbReference>
<keyword evidence="3 6" id="KW-0812">Transmembrane</keyword>
<keyword evidence="2" id="KW-1003">Cell membrane</keyword>
<evidence type="ECO:0000256" key="5">
    <source>
        <dbReference type="ARBA" id="ARBA00023136"/>
    </source>
</evidence>
<evidence type="ECO:0000256" key="3">
    <source>
        <dbReference type="ARBA" id="ARBA00022692"/>
    </source>
</evidence>